<dbReference type="Proteomes" id="UP001174934">
    <property type="component" value="Unassembled WGS sequence"/>
</dbReference>
<evidence type="ECO:0000313" key="3">
    <source>
        <dbReference type="Proteomes" id="UP001174934"/>
    </source>
</evidence>
<feature type="compositionally biased region" description="Low complexity" evidence="1">
    <location>
        <begin position="365"/>
        <end position="378"/>
    </location>
</feature>
<feature type="compositionally biased region" description="Polar residues" evidence="1">
    <location>
        <begin position="319"/>
        <end position="328"/>
    </location>
</feature>
<feature type="compositionally biased region" description="Basic and acidic residues" evidence="1">
    <location>
        <begin position="87"/>
        <end position="102"/>
    </location>
</feature>
<name>A0AA39X8D0_9PEZI</name>
<gene>
    <name evidence="2" type="ORF">B0T17DRAFT_555059</name>
</gene>
<keyword evidence="3" id="KW-1185">Reference proteome</keyword>
<protein>
    <submittedName>
        <fullName evidence="2">Uncharacterized protein</fullName>
    </submittedName>
</protein>
<feature type="non-terminal residue" evidence="2">
    <location>
        <position position="678"/>
    </location>
</feature>
<feature type="compositionally biased region" description="Acidic residues" evidence="1">
    <location>
        <begin position="151"/>
        <end position="166"/>
    </location>
</feature>
<organism evidence="2 3">
    <name type="scientific">Bombardia bombarda</name>
    <dbReference type="NCBI Taxonomy" id="252184"/>
    <lineage>
        <taxon>Eukaryota</taxon>
        <taxon>Fungi</taxon>
        <taxon>Dikarya</taxon>
        <taxon>Ascomycota</taxon>
        <taxon>Pezizomycotina</taxon>
        <taxon>Sordariomycetes</taxon>
        <taxon>Sordariomycetidae</taxon>
        <taxon>Sordariales</taxon>
        <taxon>Lasiosphaeriaceae</taxon>
        <taxon>Bombardia</taxon>
    </lineage>
</organism>
<sequence length="678" mass="74531">MIVAIPVGNMAPQTRRAQVLASTSTSTSRTYHSSPVPQQVHFPARRTTVRTYSRKTASARALRQQTLTQIDYVKQATARLLDDGDGDNGKDGNDTPSREAAKTRPQKRRKTMGDAPSSVSSSFHTQTLTQLLGEKVEDRDVGGELLQIKDSDEEEGEEDDEDDEVVELPKLPPPSRASSKRKQEVQPKVRKSMPPPPPLPQTPKNQRIKVSLDEVPSSQPTPYTPMLERYTPGSGRSPLKERSTNVDAPPPTLATISKTPRNLVIQDSFSDGSNLLSSSAAAAPPSSTKKETPVTNRPPRQPLAELPLGSFELGEDVGTTPNVQTPTRSRLAGATSAAGSKRVFMEIPDSDDELDSLGPSPHPKAAAAAAASQRSQRAVSISDSAKENYTPVHNNRRVVEGPEQEPESADMDMSSSEDLDPGTPTPVVRKVQIQLPSQARSSSHLEEGEEEEEVFEETPRKTQQQQQQQQQRQRQQQSQRHKNNNNHNNKSSPLVQRHHTQARSQYYSQGLESQRVPLDVIRSLGPQTDRSDIVISIHPEPAEQIVLGTKDHEFRSYKFPGQVARCWIYVTRPVCEVRYMAVLGPARQPGEIRSEMGVGNTEFNGGTLGGGAYKYAHELLQVYELNNPVPLADMKEHGLGEGPPQRYKYIPPAIVGQLLANLRCALFADGEEEVDEGG</sequence>
<feature type="compositionally biased region" description="Low complexity" evidence="1">
    <location>
        <begin position="277"/>
        <end position="287"/>
    </location>
</feature>
<evidence type="ECO:0000313" key="2">
    <source>
        <dbReference type="EMBL" id="KAK0629199.1"/>
    </source>
</evidence>
<feature type="compositionally biased region" description="Polar residues" evidence="1">
    <location>
        <begin position="117"/>
        <end position="130"/>
    </location>
</feature>
<feature type="compositionally biased region" description="Acidic residues" evidence="1">
    <location>
        <begin position="402"/>
        <end position="420"/>
    </location>
</feature>
<reference evidence="2" key="1">
    <citation type="submission" date="2023-06" db="EMBL/GenBank/DDBJ databases">
        <title>Genome-scale phylogeny and comparative genomics of the fungal order Sordariales.</title>
        <authorList>
            <consortium name="Lawrence Berkeley National Laboratory"/>
            <person name="Hensen N."/>
            <person name="Bonometti L."/>
            <person name="Westerberg I."/>
            <person name="Brannstrom I.O."/>
            <person name="Guillou S."/>
            <person name="Cros-Aarteil S."/>
            <person name="Calhoun S."/>
            <person name="Haridas S."/>
            <person name="Kuo A."/>
            <person name="Mondo S."/>
            <person name="Pangilinan J."/>
            <person name="Riley R."/>
            <person name="LaButti K."/>
            <person name="Andreopoulos B."/>
            <person name="Lipzen A."/>
            <person name="Chen C."/>
            <person name="Yanf M."/>
            <person name="Daum C."/>
            <person name="Ng V."/>
            <person name="Clum A."/>
            <person name="Steindorff A."/>
            <person name="Ohm R."/>
            <person name="Martin F."/>
            <person name="Silar P."/>
            <person name="Natvig D."/>
            <person name="Lalanne C."/>
            <person name="Gautier V."/>
            <person name="Ament-velasquez S.L."/>
            <person name="Kruys A."/>
            <person name="Hutchinson M.I."/>
            <person name="Powell A.J."/>
            <person name="Barry K."/>
            <person name="Miller A.N."/>
            <person name="Grigoriev I.V."/>
            <person name="Debuchy R."/>
            <person name="Gladieux P."/>
            <person name="Thoren M.H."/>
            <person name="Johannesson H."/>
        </authorList>
    </citation>
    <scope>NUCLEOTIDE SEQUENCE</scope>
    <source>
        <strain evidence="2">SMH3391-2</strain>
    </source>
</reference>
<feature type="compositionally biased region" description="Polar residues" evidence="1">
    <location>
        <begin position="254"/>
        <end position="276"/>
    </location>
</feature>
<dbReference type="EMBL" id="JAULSR010000002">
    <property type="protein sequence ID" value="KAK0629199.1"/>
    <property type="molecule type" value="Genomic_DNA"/>
</dbReference>
<comment type="caution">
    <text evidence="2">The sequence shown here is derived from an EMBL/GenBank/DDBJ whole genome shotgun (WGS) entry which is preliminary data.</text>
</comment>
<dbReference type="AlphaFoldDB" id="A0AA39X8D0"/>
<feature type="compositionally biased region" description="Low complexity" evidence="1">
    <location>
        <begin position="463"/>
        <end position="478"/>
    </location>
</feature>
<feature type="compositionally biased region" description="Basic and acidic residues" evidence="1">
    <location>
        <begin position="134"/>
        <end position="150"/>
    </location>
</feature>
<feature type="region of interest" description="Disordered" evidence="1">
    <location>
        <begin position="81"/>
        <end position="502"/>
    </location>
</feature>
<proteinExistence type="predicted"/>
<feature type="compositionally biased region" description="Acidic residues" evidence="1">
    <location>
        <begin position="447"/>
        <end position="456"/>
    </location>
</feature>
<evidence type="ECO:0000256" key="1">
    <source>
        <dbReference type="SAM" id="MobiDB-lite"/>
    </source>
</evidence>
<accession>A0AA39X8D0</accession>